<dbReference type="InterPro" id="IPR011611">
    <property type="entry name" value="PfkB_dom"/>
</dbReference>
<gene>
    <name evidence="10" type="ORF">OEZ85_002823</name>
</gene>
<comment type="subcellular location">
    <subcellularLocation>
        <location evidence="1">Cytoplasm</location>
        <location evidence="1">Cytoskeleton</location>
        <location evidence="1">Cilium axoneme</location>
    </subcellularLocation>
</comment>
<dbReference type="InterPro" id="IPR032840">
    <property type="entry name" value="CFAP91_dom"/>
</dbReference>
<evidence type="ECO:0000256" key="7">
    <source>
        <dbReference type="SAM" id="MobiDB-lite"/>
    </source>
</evidence>
<feature type="compositionally biased region" description="Low complexity" evidence="7">
    <location>
        <begin position="813"/>
        <end position="833"/>
    </location>
</feature>
<evidence type="ECO:0000259" key="8">
    <source>
        <dbReference type="Pfam" id="PF00294"/>
    </source>
</evidence>
<feature type="compositionally biased region" description="Low complexity" evidence="7">
    <location>
        <begin position="1146"/>
        <end position="1162"/>
    </location>
</feature>
<dbReference type="CDD" id="cd01168">
    <property type="entry name" value="adenosine_kinase"/>
    <property type="match status" value="1"/>
</dbReference>
<dbReference type="SUPFAM" id="SSF53613">
    <property type="entry name" value="Ribokinase-like"/>
    <property type="match status" value="1"/>
</dbReference>
<feature type="region of interest" description="Disordered" evidence="7">
    <location>
        <begin position="730"/>
        <end position="766"/>
    </location>
</feature>
<sequence>MVTQSRELSVIGLGDPVMDVLFQVDHKFLASIANKAGGCTNITDEELKRLTCMAAEHCDPVRVPGGSAANVMKGLANISAGSVHCKFMGMVGTDAVARDYMQKLEQQNVQPVLLESCEGPTASCLCFVTPDGQRTMRTCLGASAHLTSSSMLPQGWPAGAALLHCEGYCLYRPQLAREAMREAKQAGALVSIDLASFECVANCKQPLLELLQEGLIDLVFANEEEAVALLEVVAGQQGASAGAAAAADPTYTVSGARDHYRQQSSGGFLIEKVPEHANLFSELQQYPATSFRLAANDKVPAFVDRSFHPLQRQPGQLRQQSLAQQVNGRQQYKYFRRPQLPPGARLSAPLHLTQQQQPVPEPPAQPEPAIKDAYTQSDYRESEAQTLPWSPDWVLPRDPAVLAKQAVLSAKFNCQGPKVLQLADLKFGDGLPGGLQEVQRLEKLRQKRAFEASLPPIDDAARLPERQALIEAWEAAEWAEREGEIQGVQDERLALLQAALKVREEEIEEAHRAQVEQRSAALLAAKAQKFAAIHSSRIKTIRHLAARRKAVDAAACGSSGNGGSIIDKYADFGSPVYAPLQREGRFPDAIKPSAAVSPAATAAGAGARQLPDVQSLAPSSLAGLQELQASLPSRALQPKLHRPKPPAKLNYSQRAEAAVQQDVETISNLLQSAKATQGRGVGQVWPYPIDQAALHGSCGSGVGGKLGGSRRNVDVAAALGSQGDSAAQQQQVIAGCKGGADSSKAQTTRTGERPPTPGAPPLPDADGQHAALVLLQRLLRGRAVQNEMYAGKTSRLQLIRELRLGLEGTAEEAGVAAAHQHASQEEQQSSLGGSKEEGKQQQQQQQQEPGLQQCDQQQQVLHPAGKPDPGLGLSELAEQQQHTDDVAGGPAAESSTGETAEGMVQQGSSSQQGTRSDGSASEDAVDTAAVPLGSHAADSSAERHQNSSISTGAEEAQQRQQQPQEYMGVEEDRANEVPVSSAEHESANKALDADSAIDELPPDAQHSAQSPAAAGSWAAGEQVLAEGSSDSVAVAGRAAEASLAGGVLLSGGVLGVLADASCSGSSGHGSGAVSGVESQFSLGAGVHDEEPESEDAVRTPSMLKPRGLHAMIGEEEDDEQEVTSCSSSSVDRQQQEQQQDAGMQLEASSNSSSSRSSSSSSASEEEEQ</sequence>
<feature type="region of interest" description="Disordered" evidence="7">
    <location>
        <begin position="1060"/>
        <end position="1168"/>
    </location>
</feature>
<dbReference type="Pfam" id="PF14738">
    <property type="entry name" value="CFAP91"/>
    <property type="match status" value="1"/>
</dbReference>
<keyword evidence="2" id="KW-0963">Cytoplasm</keyword>
<feature type="compositionally biased region" description="Low complexity" evidence="7">
    <location>
        <begin position="902"/>
        <end position="919"/>
    </location>
</feature>
<feature type="domain" description="CFAP91" evidence="9">
    <location>
        <begin position="375"/>
        <end position="542"/>
    </location>
</feature>
<evidence type="ECO:0000256" key="4">
    <source>
        <dbReference type="ARBA" id="ARBA00023273"/>
    </source>
</evidence>
<evidence type="ECO:0000256" key="3">
    <source>
        <dbReference type="ARBA" id="ARBA00023212"/>
    </source>
</evidence>
<evidence type="ECO:0000313" key="10">
    <source>
        <dbReference type="EMBL" id="WIA14289.1"/>
    </source>
</evidence>
<comment type="similarity">
    <text evidence="5">Belongs to the CFAP91 family.</text>
</comment>
<keyword evidence="11" id="KW-1185">Reference proteome</keyword>
<evidence type="ECO:0000256" key="1">
    <source>
        <dbReference type="ARBA" id="ARBA00004430"/>
    </source>
</evidence>
<feature type="compositionally biased region" description="Pro residues" evidence="7">
    <location>
        <begin position="754"/>
        <end position="763"/>
    </location>
</feature>
<dbReference type="PANTHER" id="PTHR22455">
    <property type="entry name" value="CILIA- AND FLAGELLA-ASSOCIATED PROTEIN 91"/>
    <property type="match status" value="1"/>
</dbReference>
<dbReference type="PANTHER" id="PTHR22455:SF10">
    <property type="entry name" value="CILIA- AND FLAGELLA-ASSOCIATED PROTEIN 91"/>
    <property type="match status" value="1"/>
</dbReference>
<dbReference type="InterPro" id="IPR029056">
    <property type="entry name" value="Ribokinase-like"/>
</dbReference>
<feature type="domain" description="Carbohydrate kinase PfkB" evidence="8">
    <location>
        <begin position="61"/>
        <end position="232"/>
    </location>
</feature>
<dbReference type="InterPro" id="IPR026720">
    <property type="entry name" value="CFAP91"/>
</dbReference>
<evidence type="ECO:0000259" key="9">
    <source>
        <dbReference type="Pfam" id="PF14738"/>
    </source>
</evidence>
<dbReference type="Pfam" id="PF00294">
    <property type="entry name" value="PfkB"/>
    <property type="match status" value="1"/>
</dbReference>
<feature type="compositionally biased region" description="Low complexity" evidence="7">
    <location>
        <begin position="1007"/>
        <end position="1019"/>
    </location>
</feature>
<keyword evidence="4" id="KW-0966">Cell projection</keyword>
<keyword evidence="3" id="KW-0206">Cytoskeleton</keyword>
<feature type="region of interest" description="Disordered" evidence="7">
    <location>
        <begin position="813"/>
        <end position="1033"/>
    </location>
</feature>
<evidence type="ECO:0000256" key="5">
    <source>
        <dbReference type="ARBA" id="ARBA00029468"/>
    </source>
</evidence>
<dbReference type="EMBL" id="CP126212">
    <property type="protein sequence ID" value="WIA14289.1"/>
    <property type="molecule type" value="Genomic_DNA"/>
</dbReference>
<protein>
    <recommendedName>
        <fullName evidence="6">Cilia- and flagella-associated protein 91</fullName>
    </recommendedName>
</protein>
<name>A0ABY8TYR1_TETOB</name>
<proteinExistence type="inferred from homology"/>
<evidence type="ECO:0000256" key="6">
    <source>
        <dbReference type="ARBA" id="ARBA00029555"/>
    </source>
</evidence>
<feature type="compositionally biased region" description="Low complexity" evidence="7">
    <location>
        <begin position="840"/>
        <end position="859"/>
    </location>
</feature>
<accession>A0ABY8TYR1</accession>
<dbReference type="Proteomes" id="UP001244341">
    <property type="component" value="Chromosome 5b"/>
</dbReference>
<organism evidence="10 11">
    <name type="scientific">Tetradesmus obliquus</name>
    <name type="common">Green alga</name>
    <name type="synonym">Acutodesmus obliquus</name>
    <dbReference type="NCBI Taxonomy" id="3088"/>
    <lineage>
        <taxon>Eukaryota</taxon>
        <taxon>Viridiplantae</taxon>
        <taxon>Chlorophyta</taxon>
        <taxon>core chlorophytes</taxon>
        <taxon>Chlorophyceae</taxon>
        <taxon>CS clade</taxon>
        <taxon>Sphaeropleales</taxon>
        <taxon>Scenedesmaceae</taxon>
        <taxon>Tetradesmus</taxon>
    </lineage>
</organism>
<evidence type="ECO:0000256" key="2">
    <source>
        <dbReference type="ARBA" id="ARBA00022490"/>
    </source>
</evidence>
<dbReference type="Gene3D" id="3.40.1190.20">
    <property type="match status" value="1"/>
</dbReference>
<evidence type="ECO:0000313" key="11">
    <source>
        <dbReference type="Proteomes" id="UP001244341"/>
    </source>
</evidence>
<reference evidence="10 11" key="1">
    <citation type="submission" date="2023-05" db="EMBL/GenBank/DDBJ databases">
        <title>A 100% complete, gapless, phased diploid assembly of the Scenedesmus obliquus UTEX 3031 genome.</title>
        <authorList>
            <person name="Biondi T.C."/>
            <person name="Hanschen E.R."/>
            <person name="Kwon T."/>
            <person name="Eng W."/>
            <person name="Kruse C.P.S."/>
            <person name="Koehler S.I."/>
            <person name="Kunde Y."/>
            <person name="Gleasner C.D."/>
            <person name="You Mak K.T."/>
            <person name="Polle J."/>
            <person name="Hovde B.T."/>
            <person name="Starkenburg S.R."/>
        </authorList>
    </citation>
    <scope>NUCLEOTIDE SEQUENCE [LARGE SCALE GENOMIC DNA]</scope>
    <source>
        <strain evidence="10 11">DOE0152z</strain>
    </source>
</reference>
<feature type="compositionally biased region" description="Polar residues" evidence="7">
    <location>
        <begin position="1122"/>
        <end position="1132"/>
    </location>
</feature>